<dbReference type="OrthoDB" id="49490at2759"/>
<dbReference type="PANTHER" id="PTHR22895">
    <property type="entry name" value="ARMADILLO REPEAT-CONTAINING PROTEIN 6"/>
    <property type="match status" value="1"/>
</dbReference>
<feature type="region of interest" description="Disordered" evidence="2">
    <location>
        <begin position="336"/>
        <end position="452"/>
    </location>
</feature>
<evidence type="ECO:0000313" key="3">
    <source>
        <dbReference type="EMBL" id="GAX23506.1"/>
    </source>
</evidence>
<reference evidence="3 4" key="1">
    <citation type="journal article" date="2015" name="Plant Cell">
        <title>Oil accumulation by the oleaginous diatom Fistulifera solaris as revealed by the genome and transcriptome.</title>
        <authorList>
            <person name="Tanaka T."/>
            <person name="Maeda Y."/>
            <person name="Veluchamy A."/>
            <person name="Tanaka M."/>
            <person name="Abida H."/>
            <person name="Marechal E."/>
            <person name="Bowler C."/>
            <person name="Muto M."/>
            <person name="Sunaga Y."/>
            <person name="Tanaka M."/>
            <person name="Yoshino T."/>
            <person name="Taniguchi T."/>
            <person name="Fukuda Y."/>
            <person name="Nemoto M."/>
            <person name="Matsumoto M."/>
            <person name="Wong P.S."/>
            <person name="Aburatani S."/>
            <person name="Fujibuchi W."/>
        </authorList>
    </citation>
    <scope>NUCLEOTIDE SEQUENCE [LARGE SCALE GENOMIC DNA]</scope>
    <source>
        <strain evidence="3 4">JPCC DA0580</strain>
    </source>
</reference>
<accession>A0A1Z5KBC5</accession>
<dbReference type="EMBL" id="BDSP01000202">
    <property type="protein sequence ID" value="GAX23506.1"/>
    <property type="molecule type" value="Genomic_DNA"/>
</dbReference>
<evidence type="ECO:0000313" key="4">
    <source>
        <dbReference type="Proteomes" id="UP000198406"/>
    </source>
</evidence>
<dbReference type="PANTHER" id="PTHR22895:SF0">
    <property type="entry name" value="ARMADILLO REPEAT-CONTAINING PROTEIN 6"/>
    <property type="match status" value="1"/>
</dbReference>
<dbReference type="SUPFAM" id="SSF48371">
    <property type="entry name" value="ARM repeat"/>
    <property type="match status" value="1"/>
</dbReference>
<name>A0A1Z5KBC5_FISSO</name>
<dbReference type="Gene3D" id="1.25.10.10">
    <property type="entry name" value="Leucine-rich Repeat Variant"/>
    <property type="match status" value="1"/>
</dbReference>
<feature type="compositionally biased region" description="Polar residues" evidence="2">
    <location>
        <begin position="336"/>
        <end position="348"/>
    </location>
</feature>
<feature type="compositionally biased region" description="Polar residues" evidence="2">
    <location>
        <begin position="425"/>
        <end position="435"/>
    </location>
</feature>
<dbReference type="AlphaFoldDB" id="A0A1Z5KBC5"/>
<comment type="caution">
    <text evidence="3">The sequence shown here is derived from an EMBL/GenBank/DDBJ whole genome shotgun (WGS) entry which is preliminary data.</text>
</comment>
<dbReference type="InParanoid" id="A0A1Z5KBC5"/>
<keyword evidence="4" id="KW-1185">Reference proteome</keyword>
<protein>
    <submittedName>
        <fullName evidence="3">Uncharacterized protein</fullName>
    </submittedName>
</protein>
<feature type="region of interest" description="Disordered" evidence="2">
    <location>
        <begin position="97"/>
        <end position="135"/>
    </location>
</feature>
<feature type="compositionally biased region" description="Polar residues" evidence="2">
    <location>
        <begin position="220"/>
        <end position="229"/>
    </location>
</feature>
<feature type="compositionally biased region" description="Basic residues" evidence="2">
    <location>
        <begin position="360"/>
        <end position="369"/>
    </location>
</feature>
<feature type="compositionally biased region" description="Low complexity" evidence="2">
    <location>
        <begin position="376"/>
        <end position="388"/>
    </location>
</feature>
<feature type="compositionally biased region" description="Basic and acidic residues" evidence="2">
    <location>
        <begin position="97"/>
        <end position="120"/>
    </location>
</feature>
<dbReference type="InterPro" id="IPR011989">
    <property type="entry name" value="ARM-like"/>
</dbReference>
<gene>
    <name evidence="3" type="ORF">FisN_14Hh320</name>
</gene>
<evidence type="ECO:0000256" key="2">
    <source>
        <dbReference type="SAM" id="MobiDB-lite"/>
    </source>
</evidence>
<keyword evidence="1" id="KW-0677">Repeat</keyword>
<feature type="region of interest" description="Disordered" evidence="2">
    <location>
        <begin position="273"/>
        <end position="302"/>
    </location>
</feature>
<sequence>MSHADVIISGSGHDPYELSYQASSLDKTGRIISKEKKRAIREKEGYCLTCPGTPSKLFEIKKSRLNPLWIQKKPQTIEGQSLNGWCVKCNPALNRDHSKRELTRKDALQKDSDHSGRSGKSEVSNWSGKSDTSTRSFASTTSAASLASKNFITVQAPPAAGRTVDRAVSESRIAPRTAEARQDSFHSASKVMPRSRDSTGPLRSPHSGIPRQIVRPPVQGRSTSLTSQDGGEGSNRDMERQSSLRNFGRPGRLTDRELSFRSIGSLGSCQSFQQDSFKDRHSSSQNSLGARQSSQRSFQVDGHSSFRSVDSVDSFSGHPSFKVDSVASLDEDVSYHHTNGRNLSLNRTDSTDGSDDGYRRPVRGRRFPTRKSLEDSFSSELTELPSTSEESHIHIRDPAMVSTRRRATRNPSFVKRPEVSRHLSARTNSTGSMGSFESDEENIRQSTSPSSDNTFLGNVENLLADMKDVQDPDLIIDVLVDSMDSHVKVQDIQCLCIGRIAELSADTSVDCTQLFTANGHKSIMAAMNNFPNSLCVQEKSLEALANLALRQSTRAMLLQEGACTLIDSALHRYLAEEKMVAFAIKALRALSCDREGAERMDELRISETVVEVMHCNMMSVSIQTDGCSLLSNLAVDVDNQNVSPVDRSATMVIEAAMREHQQDATVQASACFALKNLSFEQSNLRMISKSESMLDLLMKAQEFAGARTDAMLLIERIQICSAEDQSLEEQVCESVHLLVEARTGQPEIVDDLVETMRNYQWSEVIASTCIDILVAMVTESEKYKKKLSGEKQIECLEMCATSSTFSDALVEEAQQLLGLVRENT</sequence>
<feature type="region of interest" description="Disordered" evidence="2">
    <location>
        <begin position="158"/>
        <end position="255"/>
    </location>
</feature>
<evidence type="ECO:0000256" key="1">
    <source>
        <dbReference type="ARBA" id="ARBA00022737"/>
    </source>
</evidence>
<proteinExistence type="predicted"/>
<organism evidence="3 4">
    <name type="scientific">Fistulifera solaris</name>
    <name type="common">Oleaginous diatom</name>
    <dbReference type="NCBI Taxonomy" id="1519565"/>
    <lineage>
        <taxon>Eukaryota</taxon>
        <taxon>Sar</taxon>
        <taxon>Stramenopiles</taxon>
        <taxon>Ochrophyta</taxon>
        <taxon>Bacillariophyta</taxon>
        <taxon>Bacillariophyceae</taxon>
        <taxon>Bacillariophycidae</taxon>
        <taxon>Naviculales</taxon>
        <taxon>Naviculaceae</taxon>
        <taxon>Fistulifera</taxon>
    </lineage>
</organism>
<dbReference type="InterPro" id="IPR016024">
    <property type="entry name" value="ARM-type_fold"/>
</dbReference>
<dbReference type="Proteomes" id="UP000198406">
    <property type="component" value="Unassembled WGS sequence"/>
</dbReference>
<feature type="compositionally biased region" description="Polar residues" evidence="2">
    <location>
        <begin position="283"/>
        <end position="298"/>
    </location>
</feature>